<protein>
    <submittedName>
        <fullName evidence="7">MYB transcription factor 13</fullName>
    </submittedName>
</protein>
<feature type="domain" description="Myb-like" evidence="5">
    <location>
        <begin position="423"/>
        <end position="478"/>
    </location>
</feature>
<dbReference type="PROSITE" id="PS50090">
    <property type="entry name" value="MYB_LIKE"/>
    <property type="match status" value="2"/>
</dbReference>
<comment type="subcellular location">
    <subcellularLocation>
        <location evidence="1">Nucleus</location>
    </subcellularLocation>
</comment>
<evidence type="ECO:0000256" key="3">
    <source>
        <dbReference type="ARBA" id="ARBA00023242"/>
    </source>
</evidence>
<evidence type="ECO:0000259" key="6">
    <source>
        <dbReference type="PROSITE" id="PS51294"/>
    </source>
</evidence>
<dbReference type="VEuPathDB" id="FungiDB:PLEOSDRAFT_1044164"/>
<feature type="domain" description="HTH myb-type" evidence="6">
    <location>
        <begin position="365"/>
        <end position="418"/>
    </location>
</feature>
<dbReference type="InterPro" id="IPR017930">
    <property type="entry name" value="Myb_dom"/>
</dbReference>
<dbReference type="InterPro" id="IPR051651">
    <property type="entry name" value="DMTF1_DNA-bind_reg"/>
</dbReference>
<dbReference type="SMART" id="SM00717">
    <property type="entry name" value="SANT"/>
    <property type="match status" value="3"/>
</dbReference>
<reference evidence="7" key="1">
    <citation type="submission" date="2018-06" db="EMBL/GenBank/DDBJ databases">
        <title>Genome-wide characterization and expression analyses of Pleurotus ostreatus MYB transcription factors during developmental stages and under heat stress based on de novo sequenced genome.</title>
        <authorList>
            <person name="Wang L."/>
            <person name="Gao W."/>
            <person name="Wu X."/>
            <person name="Zhao M."/>
            <person name="Qu J."/>
            <person name="Huang C."/>
            <person name="Zhang J."/>
        </authorList>
    </citation>
    <scope>NUCLEOTIDE SEQUENCE</scope>
    <source>
        <strain evidence="7">CCMSSC03989</strain>
        <tissue evidence="7">Mycelium</tissue>
    </source>
</reference>
<feature type="compositionally biased region" description="Acidic residues" evidence="4">
    <location>
        <begin position="585"/>
        <end position="600"/>
    </location>
</feature>
<feature type="domain" description="Myb-like" evidence="5">
    <location>
        <begin position="365"/>
        <end position="414"/>
    </location>
</feature>
<dbReference type="PROSITE" id="PS51294">
    <property type="entry name" value="HTH_MYB"/>
    <property type="match status" value="1"/>
</dbReference>
<evidence type="ECO:0000256" key="2">
    <source>
        <dbReference type="ARBA" id="ARBA00023125"/>
    </source>
</evidence>
<feature type="region of interest" description="Disordered" evidence="4">
    <location>
        <begin position="27"/>
        <end position="102"/>
    </location>
</feature>
<dbReference type="EMBL" id="MH510317">
    <property type="protein sequence ID" value="AXB87532.1"/>
    <property type="molecule type" value="mRNA"/>
</dbReference>
<dbReference type="GO" id="GO:0000976">
    <property type="term" value="F:transcription cis-regulatory region binding"/>
    <property type="evidence" value="ECO:0007669"/>
    <property type="project" value="TreeGrafter"/>
</dbReference>
<dbReference type="PANTHER" id="PTHR46380">
    <property type="entry name" value="CYCLIN-D-BINDING MYB-LIKE TRANSCRIPTION FACTOR 1"/>
    <property type="match status" value="1"/>
</dbReference>
<dbReference type="InterPro" id="IPR009057">
    <property type="entry name" value="Homeodomain-like_sf"/>
</dbReference>
<organism evidence="7">
    <name type="scientific">Pleurotus ostreatus</name>
    <name type="common">Oyster mushroom</name>
    <name type="synonym">White-rot fungus</name>
    <dbReference type="NCBI Taxonomy" id="5322"/>
    <lineage>
        <taxon>Eukaryota</taxon>
        <taxon>Fungi</taxon>
        <taxon>Dikarya</taxon>
        <taxon>Basidiomycota</taxon>
        <taxon>Agaricomycotina</taxon>
        <taxon>Agaricomycetes</taxon>
        <taxon>Agaricomycetidae</taxon>
        <taxon>Agaricales</taxon>
        <taxon>Pleurotineae</taxon>
        <taxon>Pleurotaceae</taxon>
        <taxon>Pleurotus</taxon>
    </lineage>
</organism>
<evidence type="ECO:0000259" key="5">
    <source>
        <dbReference type="PROSITE" id="PS50090"/>
    </source>
</evidence>
<proteinExistence type="evidence at transcript level"/>
<dbReference type="GO" id="GO:0003700">
    <property type="term" value="F:DNA-binding transcription factor activity"/>
    <property type="evidence" value="ECO:0007669"/>
    <property type="project" value="TreeGrafter"/>
</dbReference>
<dbReference type="Pfam" id="PF00249">
    <property type="entry name" value="Myb_DNA-binding"/>
    <property type="match status" value="1"/>
</dbReference>
<dbReference type="SMR" id="A0A2Z5EMV7"/>
<feature type="region of interest" description="Disordered" evidence="4">
    <location>
        <begin position="564"/>
        <end position="600"/>
    </location>
</feature>
<evidence type="ECO:0000256" key="4">
    <source>
        <dbReference type="SAM" id="MobiDB-lite"/>
    </source>
</evidence>
<sequence length="600" mass="66875">MSTIAPQALTSDIQLALEQAIDQANSAFNQTTGELNPKKKNKKKRIRESDAGLADGAEGSQPQEKKKKKKHGGGHAQVEGTDSGSSGSQHQSHPRSPVEPDAVHDDVQASTAAFISAIVAAASTSSSDTQSASDMATSFMEPTSFLPFPHDAQQSQPQFGFLPGMAPPPMGVPFADLSLATNDDVLRAIQALDVSKIADVLKTLNEAAATANIPLNIPVNALETPLPATPLPKPLPGADTRRPPQRNMKNPKHIKALAARSAEQQIPSDHAQLLATKWMSTTKLAELVQTEGLVYKKGKFSAIEEQQLRDAIDKYREEKQVTEEDLLDIIFGKKSKESTFWSDITSAIPQRPLIAVYHHVRRHFHPMAQQGKWTAEEDALLKQAVADLGQQWEKVSPRVGRMSADCRDRYRNHIVNRDIRLTGGWSRDEEERLTQIVTEMTVQQGKNIDNDIFWGKVSERMGGTRGRQQCRIKWTDTLSKTVKNDGQRPRWSPLDAFILVHKVDSMNVMDDTEIDWKTLLDPDWNLWSAHSLQRRWLTMKRSIKGYENMSHLDIMEILRTKKAQVPDPLGTGRKRKDRKVMSSEAIEEDPGVDDDHIDDS</sequence>
<feature type="region of interest" description="Disordered" evidence="4">
    <location>
        <begin position="228"/>
        <end position="248"/>
    </location>
</feature>
<keyword evidence="2" id="KW-0238">DNA-binding</keyword>
<accession>A0A2Z5EMV7</accession>
<dbReference type="AlphaFoldDB" id="A0A2Z5EMV7"/>
<dbReference type="InterPro" id="IPR001005">
    <property type="entry name" value="SANT/Myb"/>
</dbReference>
<dbReference type="VEuPathDB" id="FungiDB:PC9H_006505"/>
<evidence type="ECO:0000256" key="1">
    <source>
        <dbReference type="ARBA" id="ARBA00004123"/>
    </source>
</evidence>
<dbReference type="GO" id="GO:0005634">
    <property type="term" value="C:nucleus"/>
    <property type="evidence" value="ECO:0007669"/>
    <property type="project" value="UniProtKB-SubCell"/>
</dbReference>
<dbReference type="CDD" id="cd00167">
    <property type="entry name" value="SANT"/>
    <property type="match status" value="2"/>
</dbReference>
<dbReference type="SUPFAM" id="SSF46689">
    <property type="entry name" value="Homeodomain-like"/>
    <property type="match status" value="2"/>
</dbReference>
<dbReference type="PANTHER" id="PTHR46380:SF2">
    <property type="entry name" value="CYCLIN-D-BINDING MYB-LIKE TRANSCRIPTION FACTOR 1"/>
    <property type="match status" value="1"/>
</dbReference>
<evidence type="ECO:0000313" key="7">
    <source>
        <dbReference type="EMBL" id="AXB87532.1"/>
    </source>
</evidence>
<name>A0A2Z5EMV7_PLEOS</name>
<dbReference type="Gene3D" id="1.10.10.60">
    <property type="entry name" value="Homeodomain-like"/>
    <property type="match status" value="2"/>
</dbReference>
<keyword evidence="3" id="KW-0539">Nucleus</keyword>